<organism evidence="2">
    <name type="scientific">Ananas comosus var. bracteatus</name>
    <name type="common">red pineapple</name>
    <dbReference type="NCBI Taxonomy" id="296719"/>
    <lineage>
        <taxon>Eukaryota</taxon>
        <taxon>Viridiplantae</taxon>
        <taxon>Streptophyta</taxon>
        <taxon>Embryophyta</taxon>
        <taxon>Tracheophyta</taxon>
        <taxon>Spermatophyta</taxon>
        <taxon>Magnoliopsida</taxon>
        <taxon>Liliopsida</taxon>
        <taxon>Poales</taxon>
        <taxon>Bromeliaceae</taxon>
        <taxon>Bromelioideae</taxon>
        <taxon>Ananas</taxon>
    </lineage>
</organism>
<feature type="chain" id="PRO_5027846544" evidence="1">
    <location>
        <begin position="22"/>
        <end position="101"/>
    </location>
</feature>
<dbReference type="EMBL" id="LR862153">
    <property type="protein sequence ID" value="CAD1835442.1"/>
    <property type="molecule type" value="Genomic_DNA"/>
</dbReference>
<protein>
    <submittedName>
        <fullName evidence="2">Uncharacterized protein</fullName>
    </submittedName>
</protein>
<proteinExistence type="predicted"/>
<feature type="signal peptide" evidence="1">
    <location>
        <begin position="1"/>
        <end position="21"/>
    </location>
</feature>
<evidence type="ECO:0000313" key="2">
    <source>
        <dbReference type="EMBL" id="CAD1835442.1"/>
    </source>
</evidence>
<sequence length="101" mass="10613">MGERSLLLLFVLGCAFGAIRASEGEADPLYISPTPATEHHPSTSPAPSVATLLRGHHCPLTSYSSSSSPSITEEIVTFFLTVGYHPRCCHLCLSTAATAAP</sequence>
<keyword evidence="1" id="KW-0732">Signal</keyword>
<evidence type="ECO:0000256" key="1">
    <source>
        <dbReference type="SAM" id="SignalP"/>
    </source>
</evidence>
<dbReference type="AlphaFoldDB" id="A0A6V7PX45"/>
<accession>A0A6V7PX45</accession>
<name>A0A6V7PX45_ANACO</name>
<gene>
    <name evidence="2" type="ORF">CB5_LOCUS18653</name>
</gene>
<reference evidence="2" key="1">
    <citation type="submission" date="2020-07" db="EMBL/GenBank/DDBJ databases">
        <authorList>
            <person name="Lin J."/>
        </authorList>
    </citation>
    <scope>NUCLEOTIDE SEQUENCE</scope>
</reference>